<gene>
    <name evidence="2" type="ORF">J1N35_044071</name>
</gene>
<dbReference type="PANTHER" id="PTHR47481">
    <property type="match status" value="1"/>
</dbReference>
<evidence type="ECO:0000256" key="1">
    <source>
        <dbReference type="SAM" id="MobiDB-lite"/>
    </source>
</evidence>
<reference evidence="2 3" key="1">
    <citation type="journal article" date="2021" name="Plant Biotechnol. J.">
        <title>Multi-omics assisted identification of the key and species-specific regulatory components of drought-tolerant mechanisms in Gossypium stocksii.</title>
        <authorList>
            <person name="Yu D."/>
            <person name="Ke L."/>
            <person name="Zhang D."/>
            <person name="Wu Y."/>
            <person name="Sun Y."/>
            <person name="Mei J."/>
            <person name="Sun J."/>
            <person name="Sun Y."/>
        </authorList>
    </citation>
    <scope>NUCLEOTIDE SEQUENCE [LARGE SCALE GENOMIC DNA]</scope>
    <source>
        <strain evidence="3">cv. E1</strain>
        <tissue evidence="2">Leaf</tissue>
    </source>
</reference>
<dbReference type="PANTHER" id="PTHR47481:SF22">
    <property type="entry name" value="RETROTRANSPOSON GAG DOMAIN-CONTAINING PROTEIN"/>
    <property type="match status" value="1"/>
</dbReference>
<name>A0A9D3ZFS8_9ROSI</name>
<proteinExistence type="predicted"/>
<dbReference type="AlphaFoldDB" id="A0A9D3ZFS8"/>
<evidence type="ECO:0000313" key="3">
    <source>
        <dbReference type="Proteomes" id="UP000828251"/>
    </source>
</evidence>
<organism evidence="2 3">
    <name type="scientific">Gossypium stocksii</name>
    <dbReference type="NCBI Taxonomy" id="47602"/>
    <lineage>
        <taxon>Eukaryota</taxon>
        <taxon>Viridiplantae</taxon>
        <taxon>Streptophyta</taxon>
        <taxon>Embryophyta</taxon>
        <taxon>Tracheophyta</taxon>
        <taxon>Spermatophyta</taxon>
        <taxon>Magnoliopsida</taxon>
        <taxon>eudicotyledons</taxon>
        <taxon>Gunneridae</taxon>
        <taxon>Pentapetalae</taxon>
        <taxon>rosids</taxon>
        <taxon>malvids</taxon>
        <taxon>Malvales</taxon>
        <taxon>Malvaceae</taxon>
        <taxon>Malvoideae</taxon>
        <taxon>Gossypium</taxon>
    </lineage>
</organism>
<dbReference type="Proteomes" id="UP000828251">
    <property type="component" value="Unassembled WGS sequence"/>
</dbReference>
<sequence length="163" mass="18268">MARLKDNLKNINKGSKSVTDYMQTIKTKANELATLGKPLDHKEKVLEGLDDSYQSIIDAVNSRDTLITFDELHEKLIHKELSLHTISPSLPLPASAYLANTRSNPRTPPFCPSGSTLNRSYQSVPNPPNQPTSQTRRPFLGKFLKSTHVFILKILKRPSYVLA</sequence>
<dbReference type="Pfam" id="PF14223">
    <property type="entry name" value="Retrotran_gag_2"/>
    <property type="match status" value="1"/>
</dbReference>
<comment type="caution">
    <text evidence="2">The sequence shown here is derived from an EMBL/GenBank/DDBJ whole genome shotgun (WGS) entry which is preliminary data.</text>
</comment>
<dbReference type="EMBL" id="JAIQCV010000013">
    <property type="protein sequence ID" value="KAH1031897.1"/>
    <property type="molecule type" value="Genomic_DNA"/>
</dbReference>
<keyword evidence="3" id="KW-1185">Reference proteome</keyword>
<dbReference type="OrthoDB" id="1002655at2759"/>
<feature type="compositionally biased region" description="Polar residues" evidence="1">
    <location>
        <begin position="113"/>
        <end position="124"/>
    </location>
</feature>
<accession>A0A9D3ZFS8</accession>
<protein>
    <submittedName>
        <fullName evidence="2">Uncharacterized protein</fullName>
    </submittedName>
</protein>
<feature type="region of interest" description="Disordered" evidence="1">
    <location>
        <begin position="101"/>
        <end position="136"/>
    </location>
</feature>
<evidence type="ECO:0000313" key="2">
    <source>
        <dbReference type="EMBL" id="KAH1031897.1"/>
    </source>
</evidence>